<comment type="caution">
    <text evidence="8">The sequence shown here is derived from an EMBL/GenBank/DDBJ whole genome shotgun (WGS) entry which is preliminary data.</text>
</comment>
<dbReference type="GO" id="GO:0016787">
    <property type="term" value="F:hydrolase activity"/>
    <property type="evidence" value="ECO:0007669"/>
    <property type="project" value="UniProtKB-KW"/>
</dbReference>
<dbReference type="Pfam" id="PF06745">
    <property type="entry name" value="ATPase"/>
    <property type="match status" value="2"/>
</dbReference>
<feature type="domain" description="KaiC" evidence="7">
    <location>
        <begin position="252"/>
        <end position="484"/>
    </location>
</feature>
<dbReference type="GO" id="GO:0006355">
    <property type="term" value="P:regulation of DNA-templated transcription"/>
    <property type="evidence" value="ECO:0007669"/>
    <property type="project" value="InterPro"/>
</dbReference>
<keyword evidence="3" id="KW-0808">Transferase</keyword>
<dbReference type="GO" id="GO:0005524">
    <property type="term" value="F:ATP binding"/>
    <property type="evidence" value="ECO:0007669"/>
    <property type="project" value="InterPro"/>
</dbReference>
<evidence type="ECO:0000256" key="4">
    <source>
        <dbReference type="ARBA" id="ARBA00022737"/>
    </source>
</evidence>
<dbReference type="EC" id="2.7.11.1" evidence="1"/>
<dbReference type="Proteomes" id="UP000019141">
    <property type="component" value="Unassembled WGS sequence"/>
</dbReference>
<dbReference type="AlphaFoldDB" id="W4LJR8"/>
<evidence type="ECO:0000256" key="3">
    <source>
        <dbReference type="ARBA" id="ARBA00022679"/>
    </source>
</evidence>
<evidence type="ECO:0000256" key="2">
    <source>
        <dbReference type="ARBA" id="ARBA00022553"/>
    </source>
</evidence>
<evidence type="ECO:0000313" key="9">
    <source>
        <dbReference type="Proteomes" id="UP000019141"/>
    </source>
</evidence>
<dbReference type="InterPro" id="IPR013503">
    <property type="entry name" value="Circadian_KaiC_bact"/>
</dbReference>
<feature type="domain" description="KaiC" evidence="7">
    <location>
        <begin position="8"/>
        <end position="251"/>
    </location>
</feature>
<reference evidence="8 9" key="1">
    <citation type="journal article" date="2014" name="Nature">
        <title>An environmental bacterial taxon with a large and distinct metabolic repertoire.</title>
        <authorList>
            <person name="Wilson M.C."/>
            <person name="Mori T."/>
            <person name="Ruckert C."/>
            <person name="Uria A.R."/>
            <person name="Helf M.J."/>
            <person name="Takada K."/>
            <person name="Gernert C."/>
            <person name="Steffens U.A."/>
            <person name="Heycke N."/>
            <person name="Schmitt S."/>
            <person name="Rinke C."/>
            <person name="Helfrich E.J."/>
            <person name="Brachmann A.O."/>
            <person name="Gurgui C."/>
            <person name="Wakimoto T."/>
            <person name="Kracht M."/>
            <person name="Crusemann M."/>
            <person name="Hentschel U."/>
            <person name="Abe I."/>
            <person name="Matsunaga S."/>
            <person name="Kalinowski J."/>
            <person name="Takeyama H."/>
            <person name="Piel J."/>
        </authorList>
    </citation>
    <scope>NUCLEOTIDE SEQUENCE [LARGE SCALE GENOMIC DNA]</scope>
    <source>
        <strain evidence="9">TSY1</strain>
    </source>
</reference>
<dbReference type="GO" id="GO:0004674">
    <property type="term" value="F:protein serine/threonine kinase activity"/>
    <property type="evidence" value="ECO:0007669"/>
    <property type="project" value="UniProtKB-EC"/>
</dbReference>
<dbReference type="NCBIfam" id="NF006799">
    <property type="entry name" value="PRK09302.1"/>
    <property type="match status" value="1"/>
</dbReference>
<dbReference type="PIRSF" id="PIRSF039117">
    <property type="entry name" value="KaiC"/>
    <property type="match status" value="1"/>
</dbReference>
<dbReference type="InterPro" id="IPR030665">
    <property type="entry name" value="KaiC"/>
</dbReference>
<dbReference type="PANTHER" id="PTHR42926:SF1">
    <property type="entry name" value="CIRCADIAN CLOCK OSCILLATOR PROTEIN KAIC 1"/>
    <property type="match status" value="1"/>
</dbReference>
<dbReference type="GO" id="GO:0000287">
    <property type="term" value="F:magnesium ion binding"/>
    <property type="evidence" value="ECO:0007669"/>
    <property type="project" value="InterPro"/>
</dbReference>
<organism evidence="8 9">
    <name type="scientific">Entotheonella factor</name>
    <dbReference type="NCBI Taxonomy" id="1429438"/>
    <lineage>
        <taxon>Bacteria</taxon>
        <taxon>Pseudomonadati</taxon>
        <taxon>Nitrospinota/Tectimicrobiota group</taxon>
        <taxon>Candidatus Tectimicrobiota</taxon>
        <taxon>Candidatus Entotheonellia</taxon>
        <taxon>Candidatus Entotheonellales</taxon>
        <taxon>Candidatus Entotheonellaceae</taxon>
        <taxon>Candidatus Entotheonella</taxon>
    </lineage>
</organism>
<sequence length="557" mass="61524">MSQRTAVEKLTTGIAGFDFISNGGLPKGRTTLLAGTAGSAKTVFAVQFLAEGIVQYQERGVFITFEESAADIRANMIGFGWDIERWEAEGMWAFVDASPQPEDESIVVGNYDLGALLARIEHAIRRVEATRVSMDSLGALFSRFDRDQLIRSELLRIAVGLKHIGVTALMTCERTADYGDISRYGIEEFVTDNVVILRNALEDEKRRRTIEILKYRGTSHQKGEFPLTVVPDAGIVVVPISSITLTQPSSLDRATSGNTQLDQMCGNGFFRNSVTLVSGATGTGKTLLTTEFLNGGLSRGERCLLFAFEESEEQIIRNAQGWGIDFKPHLEDQRLSMVCEYPEIASLEDHLVEMKEAIATFKPERVALDSLTALNRVATPKGFRDFIIGLTSFIKAQEMTGFFTVTSPTLFSTTSVTEAHFSTMTDTIIMLRYVELYGAVTRGITVLKMRGSQHSKEIREFEITASGMRIGAPVPAMTGIMAGTPIVREDSHLRDIPSQGRYIVETLNRLGACTLDQLQDETGLTSDRLEEEINLLQQQGIVLALNRDGDVHYRTTT</sequence>
<evidence type="ECO:0000256" key="6">
    <source>
        <dbReference type="ARBA" id="ARBA00022801"/>
    </source>
</evidence>
<dbReference type="InterPro" id="IPR051347">
    <property type="entry name" value="Circadian_clock_KaiC-rel"/>
</dbReference>
<dbReference type="InterPro" id="IPR010624">
    <property type="entry name" value="KaiC_dom"/>
</dbReference>
<dbReference type="HOGENOM" id="CLU_023669_4_1_7"/>
<proteinExistence type="predicted"/>
<name>W4LJR8_ENTF1</name>
<evidence type="ECO:0000313" key="8">
    <source>
        <dbReference type="EMBL" id="ETW98323.1"/>
    </source>
</evidence>
<dbReference type="GO" id="GO:0003677">
    <property type="term" value="F:DNA binding"/>
    <property type="evidence" value="ECO:0007669"/>
    <property type="project" value="InterPro"/>
</dbReference>
<keyword evidence="9" id="KW-1185">Reference proteome</keyword>
<dbReference type="InterPro" id="IPR027417">
    <property type="entry name" value="P-loop_NTPase"/>
</dbReference>
<dbReference type="PANTHER" id="PTHR42926">
    <property type="match status" value="1"/>
</dbReference>
<dbReference type="InterPro" id="IPR014774">
    <property type="entry name" value="KaiC-like_dom"/>
</dbReference>
<dbReference type="SUPFAM" id="SSF52540">
    <property type="entry name" value="P-loop containing nucleoside triphosphate hydrolases"/>
    <property type="match status" value="2"/>
</dbReference>
<keyword evidence="6" id="KW-0378">Hydrolase</keyword>
<dbReference type="InterPro" id="IPR047221">
    <property type="entry name" value="KaiC_N"/>
</dbReference>
<gene>
    <name evidence="8" type="ORF">ETSY1_19315</name>
</gene>
<dbReference type="GO" id="GO:0042752">
    <property type="term" value="P:regulation of circadian rhythm"/>
    <property type="evidence" value="ECO:0007669"/>
    <property type="project" value="InterPro"/>
</dbReference>
<dbReference type="EMBL" id="AZHW01000565">
    <property type="protein sequence ID" value="ETW98323.1"/>
    <property type="molecule type" value="Genomic_DNA"/>
</dbReference>
<accession>W4LJR8</accession>
<dbReference type="Gene3D" id="3.40.50.300">
    <property type="entry name" value="P-loop containing nucleotide triphosphate hydrolases"/>
    <property type="match status" value="2"/>
</dbReference>
<protein>
    <recommendedName>
        <fullName evidence="1">non-specific serine/threonine protein kinase</fullName>
        <ecNumber evidence="1">2.7.11.1</ecNumber>
    </recommendedName>
</protein>
<keyword evidence="4" id="KW-0677">Repeat</keyword>
<dbReference type="PROSITE" id="PS51146">
    <property type="entry name" value="KAIC"/>
    <property type="match status" value="2"/>
</dbReference>
<dbReference type="CDD" id="cd19485">
    <property type="entry name" value="KaiC-N"/>
    <property type="match status" value="1"/>
</dbReference>
<keyword evidence="2" id="KW-0597">Phosphoprotein</keyword>
<dbReference type="NCBIfam" id="TIGR02655">
    <property type="entry name" value="circ_KaiC"/>
    <property type="match status" value="1"/>
</dbReference>
<evidence type="ECO:0000256" key="1">
    <source>
        <dbReference type="ARBA" id="ARBA00012513"/>
    </source>
</evidence>
<keyword evidence="5" id="KW-0418">Kinase</keyword>
<dbReference type="PATRIC" id="fig|1429438.4.peg.3769"/>
<evidence type="ECO:0000259" key="7">
    <source>
        <dbReference type="PROSITE" id="PS51146"/>
    </source>
</evidence>
<evidence type="ECO:0000256" key="5">
    <source>
        <dbReference type="ARBA" id="ARBA00022777"/>
    </source>
</evidence>